<evidence type="ECO:0000313" key="3">
    <source>
        <dbReference type="Proteomes" id="UP000562352"/>
    </source>
</evidence>
<comment type="caution">
    <text evidence="2">The sequence shown here is derived from an EMBL/GenBank/DDBJ whole genome shotgun (WGS) entry which is preliminary data.</text>
</comment>
<gene>
    <name evidence="2" type="ORF">FHS22_004844</name>
</gene>
<feature type="transmembrane region" description="Helical" evidence="1">
    <location>
        <begin position="7"/>
        <end position="29"/>
    </location>
</feature>
<proteinExistence type="predicted"/>
<dbReference type="AlphaFoldDB" id="A0A841DAS4"/>
<reference evidence="2 3" key="1">
    <citation type="submission" date="2020-08" db="EMBL/GenBank/DDBJ databases">
        <title>Genomic Encyclopedia of Type Strains, Phase III (KMG-III): the genomes of soil and plant-associated and newly described type strains.</title>
        <authorList>
            <person name="Whitman W."/>
        </authorList>
    </citation>
    <scope>NUCLEOTIDE SEQUENCE [LARGE SCALE GENOMIC DNA]</scope>
    <source>
        <strain evidence="2 3">CECT 3303</strain>
    </source>
</reference>
<accession>A0A841DAS4</accession>
<evidence type="ECO:0000313" key="2">
    <source>
        <dbReference type="EMBL" id="MBB5965554.1"/>
    </source>
</evidence>
<feature type="transmembrane region" description="Helical" evidence="1">
    <location>
        <begin position="35"/>
        <end position="53"/>
    </location>
</feature>
<keyword evidence="1" id="KW-0812">Transmembrane</keyword>
<evidence type="ECO:0000256" key="1">
    <source>
        <dbReference type="SAM" id="Phobius"/>
    </source>
</evidence>
<protein>
    <submittedName>
        <fullName evidence="2">Uncharacterized protein</fullName>
    </submittedName>
</protein>
<dbReference type="EMBL" id="JACHJJ010000017">
    <property type="protein sequence ID" value="MBB5965554.1"/>
    <property type="molecule type" value="Genomic_DNA"/>
</dbReference>
<sequence length="125" mass="13683">MTMDVRYNPVVGWLFIVLGGVGAVLQVWLLLLGSFSVFIIFSVFFLIAGAVSLRRTYFSVYPGGATTYAMIGPAKRDFSVGDRQPLTLEGGRLVVRLENGKRRTVGSRAMSHPADWKRLAAAMNG</sequence>
<keyword evidence="1" id="KW-1133">Transmembrane helix</keyword>
<organism evidence="2 3">
    <name type="scientific">Planomonospora venezuelensis</name>
    <dbReference type="NCBI Taxonomy" id="1999"/>
    <lineage>
        <taxon>Bacteria</taxon>
        <taxon>Bacillati</taxon>
        <taxon>Actinomycetota</taxon>
        <taxon>Actinomycetes</taxon>
        <taxon>Streptosporangiales</taxon>
        <taxon>Streptosporangiaceae</taxon>
        <taxon>Planomonospora</taxon>
    </lineage>
</organism>
<keyword evidence="3" id="KW-1185">Reference proteome</keyword>
<dbReference type="RefSeq" id="WP_184945029.1">
    <property type="nucleotide sequence ID" value="NZ_BAAAWZ010000001.1"/>
</dbReference>
<keyword evidence="1" id="KW-0472">Membrane</keyword>
<name>A0A841DAS4_PLAVE</name>
<dbReference type="Proteomes" id="UP000562352">
    <property type="component" value="Unassembled WGS sequence"/>
</dbReference>